<protein>
    <submittedName>
        <fullName evidence="6">Cyclic nucleotide-binding domain-containing protein</fullName>
    </submittedName>
</protein>
<dbReference type="Pfam" id="PF13545">
    <property type="entry name" value="HTH_Crp_2"/>
    <property type="match status" value="1"/>
</dbReference>
<dbReference type="SMART" id="SM00419">
    <property type="entry name" value="HTH_CRP"/>
    <property type="match status" value="1"/>
</dbReference>
<organism evidence="6 7">
    <name type="scientific">Limnovirga soli</name>
    <dbReference type="NCBI Taxonomy" id="2656915"/>
    <lineage>
        <taxon>Bacteria</taxon>
        <taxon>Pseudomonadati</taxon>
        <taxon>Bacteroidota</taxon>
        <taxon>Chitinophagia</taxon>
        <taxon>Chitinophagales</taxon>
        <taxon>Chitinophagaceae</taxon>
        <taxon>Limnovirga</taxon>
    </lineage>
</organism>
<reference evidence="6" key="1">
    <citation type="submission" date="2019-10" db="EMBL/GenBank/DDBJ databases">
        <title>Draft genome sequence of Panacibacter sp. KCS-6.</title>
        <authorList>
            <person name="Yim K.J."/>
        </authorList>
    </citation>
    <scope>NUCLEOTIDE SEQUENCE</scope>
    <source>
        <strain evidence="6">KCS-6</strain>
    </source>
</reference>
<dbReference type="SMART" id="SM00100">
    <property type="entry name" value="cNMP"/>
    <property type="match status" value="1"/>
</dbReference>
<dbReference type="PROSITE" id="PS50042">
    <property type="entry name" value="CNMP_BINDING_3"/>
    <property type="match status" value="1"/>
</dbReference>
<dbReference type="InterPro" id="IPR036390">
    <property type="entry name" value="WH_DNA-bd_sf"/>
</dbReference>
<dbReference type="InterPro" id="IPR000595">
    <property type="entry name" value="cNMP-bd_dom"/>
</dbReference>
<dbReference type="Gene3D" id="1.10.10.10">
    <property type="entry name" value="Winged helix-like DNA-binding domain superfamily/Winged helix DNA-binding domain"/>
    <property type="match status" value="1"/>
</dbReference>
<dbReference type="InterPro" id="IPR012318">
    <property type="entry name" value="HTH_CRP"/>
</dbReference>
<dbReference type="SUPFAM" id="SSF46785">
    <property type="entry name" value="Winged helix' DNA-binding domain"/>
    <property type="match status" value="1"/>
</dbReference>
<dbReference type="EMBL" id="WHPF01000001">
    <property type="protein sequence ID" value="NNV53903.1"/>
    <property type="molecule type" value="Genomic_DNA"/>
</dbReference>
<evidence type="ECO:0000259" key="5">
    <source>
        <dbReference type="PROSITE" id="PS51063"/>
    </source>
</evidence>
<keyword evidence="2" id="KW-0238">DNA-binding</keyword>
<dbReference type="Gene3D" id="2.60.120.10">
    <property type="entry name" value="Jelly Rolls"/>
    <property type="match status" value="1"/>
</dbReference>
<keyword evidence="3" id="KW-0804">Transcription</keyword>
<evidence type="ECO:0000313" key="7">
    <source>
        <dbReference type="Proteomes" id="UP000598971"/>
    </source>
</evidence>
<keyword evidence="7" id="KW-1185">Reference proteome</keyword>
<dbReference type="PRINTS" id="PR00034">
    <property type="entry name" value="HTHCRP"/>
</dbReference>
<dbReference type="PANTHER" id="PTHR24567">
    <property type="entry name" value="CRP FAMILY TRANSCRIPTIONAL REGULATORY PROTEIN"/>
    <property type="match status" value="1"/>
</dbReference>
<dbReference type="InterPro" id="IPR018490">
    <property type="entry name" value="cNMP-bd_dom_sf"/>
</dbReference>
<accession>A0A8J8FCA0</accession>
<name>A0A8J8FCA0_9BACT</name>
<gene>
    <name evidence="6" type="ORF">GD597_00440</name>
</gene>
<dbReference type="PROSITE" id="PS51063">
    <property type="entry name" value="HTH_CRP_2"/>
    <property type="match status" value="1"/>
</dbReference>
<dbReference type="AlphaFoldDB" id="A0A8J8FCA0"/>
<evidence type="ECO:0000256" key="2">
    <source>
        <dbReference type="ARBA" id="ARBA00023125"/>
    </source>
</evidence>
<dbReference type="GO" id="GO:0005829">
    <property type="term" value="C:cytosol"/>
    <property type="evidence" value="ECO:0007669"/>
    <property type="project" value="TreeGrafter"/>
</dbReference>
<evidence type="ECO:0000256" key="1">
    <source>
        <dbReference type="ARBA" id="ARBA00023015"/>
    </source>
</evidence>
<evidence type="ECO:0000259" key="4">
    <source>
        <dbReference type="PROSITE" id="PS50042"/>
    </source>
</evidence>
<sequence>MECNARAHSVFKKIGITEVEEIDSIKSCGHYKKGQFIFSERGNPMGLYCISSGKVKLVTTGENGKEQILRLLKDGDVVGYRSLISNDRYHCSAVALEDSTICFIPKQSFFNLLKSNAGVGFEIMQLLSENLKTAEQHIVSMAQKNVRERMAEALLFFKASYGLDPEDQSLNVAFSREEIADFVGTSTETAIRLLSEFNQDEIIQLQGKKISILNCDKLIRTANLDV</sequence>
<dbReference type="InterPro" id="IPR014710">
    <property type="entry name" value="RmlC-like_jellyroll"/>
</dbReference>
<proteinExistence type="predicted"/>
<evidence type="ECO:0000256" key="3">
    <source>
        <dbReference type="ARBA" id="ARBA00023163"/>
    </source>
</evidence>
<evidence type="ECO:0000313" key="6">
    <source>
        <dbReference type="EMBL" id="NNV53903.1"/>
    </source>
</evidence>
<dbReference type="Proteomes" id="UP000598971">
    <property type="component" value="Unassembled WGS sequence"/>
</dbReference>
<comment type="caution">
    <text evidence="6">The sequence shown here is derived from an EMBL/GenBank/DDBJ whole genome shotgun (WGS) entry which is preliminary data.</text>
</comment>
<feature type="domain" description="HTH crp-type" evidence="5">
    <location>
        <begin position="144"/>
        <end position="216"/>
    </location>
</feature>
<dbReference type="Pfam" id="PF00027">
    <property type="entry name" value="cNMP_binding"/>
    <property type="match status" value="1"/>
</dbReference>
<keyword evidence="1" id="KW-0805">Transcription regulation</keyword>
<dbReference type="PANTHER" id="PTHR24567:SF74">
    <property type="entry name" value="HTH-TYPE TRANSCRIPTIONAL REGULATOR ARCR"/>
    <property type="match status" value="1"/>
</dbReference>
<dbReference type="CDD" id="cd00038">
    <property type="entry name" value="CAP_ED"/>
    <property type="match status" value="1"/>
</dbReference>
<dbReference type="InterPro" id="IPR036388">
    <property type="entry name" value="WH-like_DNA-bd_sf"/>
</dbReference>
<dbReference type="SUPFAM" id="SSF51206">
    <property type="entry name" value="cAMP-binding domain-like"/>
    <property type="match status" value="1"/>
</dbReference>
<dbReference type="InterPro" id="IPR050397">
    <property type="entry name" value="Env_Response_Regulators"/>
</dbReference>
<feature type="domain" description="Cyclic nucleotide-binding" evidence="4">
    <location>
        <begin position="10"/>
        <end position="113"/>
    </location>
</feature>
<dbReference type="GO" id="GO:0003700">
    <property type="term" value="F:DNA-binding transcription factor activity"/>
    <property type="evidence" value="ECO:0007669"/>
    <property type="project" value="TreeGrafter"/>
</dbReference>
<dbReference type="GO" id="GO:0003677">
    <property type="term" value="F:DNA binding"/>
    <property type="evidence" value="ECO:0007669"/>
    <property type="project" value="UniProtKB-KW"/>
</dbReference>